<protein>
    <recommendedName>
        <fullName evidence="7">ATP-dependent RNA helicase</fullName>
        <ecNumber evidence="7">3.6.4.13</ecNumber>
    </recommendedName>
</protein>
<dbReference type="KEGG" id="cten:18248897"/>
<dbReference type="SMART" id="SM00487">
    <property type="entry name" value="DEXDc"/>
    <property type="match status" value="1"/>
</dbReference>
<feature type="domain" description="Helicase ATP-binding" evidence="9">
    <location>
        <begin position="170"/>
        <end position="353"/>
    </location>
</feature>
<feature type="compositionally biased region" description="Acidic residues" evidence="8">
    <location>
        <begin position="7"/>
        <end position="30"/>
    </location>
</feature>
<comment type="function">
    <text evidence="7">RNA helicase.</text>
</comment>
<comment type="similarity">
    <text evidence="6">Belongs to the DEAD box helicase family.</text>
</comment>
<evidence type="ECO:0000259" key="9">
    <source>
        <dbReference type="PROSITE" id="PS51192"/>
    </source>
</evidence>
<dbReference type="InterPro" id="IPR011545">
    <property type="entry name" value="DEAD/DEAH_box_helicase_dom"/>
</dbReference>
<dbReference type="eggNOG" id="KOG0350">
    <property type="taxonomic scope" value="Eukaryota"/>
</dbReference>
<dbReference type="GO" id="GO:0005524">
    <property type="term" value="F:ATP binding"/>
    <property type="evidence" value="ECO:0007669"/>
    <property type="project" value="UniProtKB-UniRule"/>
</dbReference>
<dbReference type="SUPFAM" id="SSF52540">
    <property type="entry name" value="P-loop containing nucleoside triphosphate hydrolases"/>
    <property type="match status" value="1"/>
</dbReference>
<feature type="compositionally biased region" description="Basic and acidic residues" evidence="8">
    <location>
        <begin position="31"/>
        <end position="46"/>
    </location>
</feature>
<comment type="domain">
    <text evidence="7">The Q motif is unique to and characteristic of the DEAD box family of RNA helicases and controls ATP binding and hydrolysis.</text>
</comment>
<dbReference type="PROSITE" id="PS51194">
    <property type="entry name" value="HELICASE_CTER"/>
    <property type="match status" value="1"/>
</dbReference>
<evidence type="ECO:0000259" key="10">
    <source>
        <dbReference type="PROSITE" id="PS51194"/>
    </source>
</evidence>
<dbReference type="EMBL" id="GL996521">
    <property type="protein sequence ID" value="EGV64147.1"/>
    <property type="molecule type" value="Genomic_DNA"/>
</dbReference>
<dbReference type="OrthoDB" id="3370at2759"/>
<dbReference type="Pfam" id="PF00270">
    <property type="entry name" value="DEAD"/>
    <property type="match status" value="1"/>
</dbReference>
<dbReference type="STRING" id="590646.G3B3E4"/>
<dbReference type="InterPro" id="IPR001650">
    <property type="entry name" value="Helicase_C-like"/>
</dbReference>
<dbReference type="CDD" id="cd17956">
    <property type="entry name" value="DEADc_DDX51"/>
    <property type="match status" value="1"/>
</dbReference>
<keyword evidence="1 6" id="KW-0547">Nucleotide-binding</keyword>
<dbReference type="HOGENOM" id="CLU_003041_15_2_1"/>
<dbReference type="Pfam" id="PF00271">
    <property type="entry name" value="Helicase_C"/>
    <property type="match status" value="1"/>
</dbReference>
<feature type="domain" description="Helicase C-terminal" evidence="10">
    <location>
        <begin position="390"/>
        <end position="548"/>
    </location>
</feature>
<keyword evidence="12" id="KW-1185">Reference proteome</keyword>
<comment type="catalytic activity">
    <reaction evidence="7">
        <text>ATP + H2O = ADP + phosphate + H(+)</text>
        <dbReference type="Rhea" id="RHEA:13065"/>
        <dbReference type="ChEBI" id="CHEBI:15377"/>
        <dbReference type="ChEBI" id="CHEBI:15378"/>
        <dbReference type="ChEBI" id="CHEBI:30616"/>
        <dbReference type="ChEBI" id="CHEBI:43474"/>
        <dbReference type="ChEBI" id="CHEBI:456216"/>
        <dbReference type="EC" id="3.6.4.13"/>
    </reaction>
</comment>
<evidence type="ECO:0000256" key="6">
    <source>
        <dbReference type="RuleBase" id="RU000492"/>
    </source>
</evidence>
<dbReference type="PROSITE" id="PS00039">
    <property type="entry name" value="DEAD_ATP_HELICASE"/>
    <property type="match status" value="1"/>
</dbReference>
<dbReference type="PROSITE" id="PS51192">
    <property type="entry name" value="HELICASE_ATP_BIND_1"/>
    <property type="match status" value="1"/>
</dbReference>
<dbReference type="GO" id="GO:0003723">
    <property type="term" value="F:RNA binding"/>
    <property type="evidence" value="ECO:0007669"/>
    <property type="project" value="UniProtKB-UniRule"/>
</dbReference>
<dbReference type="CDD" id="cd18787">
    <property type="entry name" value="SF2_C_DEAD"/>
    <property type="match status" value="1"/>
</dbReference>
<dbReference type="GO" id="GO:0003724">
    <property type="term" value="F:RNA helicase activity"/>
    <property type="evidence" value="ECO:0007669"/>
    <property type="project" value="UniProtKB-EC"/>
</dbReference>
<organism evidence="12">
    <name type="scientific">Candida tenuis (strain ATCC 10573 / BCRC 21748 / CBS 615 / JCM 9827 / NBRC 10315 / NRRL Y-1498 / VKM Y-70)</name>
    <name type="common">Yeast</name>
    <name type="synonym">Yamadazyma tenuis</name>
    <dbReference type="NCBI Taxonomy" id="590646"/>
    <lineage>
        <taxon>Eukaryota</taxon>
        <taxon>Fungi</taxon>
        <taxon>Dikarya</taxon>
        <taxon>Ascomycota</taxon>
        <taxon>Saccharomycotina</taxon>
        <taxon>Pichiomycetes</taxon>
        <taxon>Debaryomycetaceae</taxon>
        <taxon>Yamadazyma</taxon>
    </lineage>
</organism>
<evidence type="ECO:0000256" key="5">
    <source>
        <dbReference type="ARBA" id="ARBA00022884"/>
    </source>
</evidence>
<dbReference type="GO" id="GO:0016787">
    <property type="term" value="F:hydrolase activity"/>
    <property type="evidence" value="ECO:0007669"/>
    <property type="project" value="UniProtKB-KW"/>
</dbReference>
<evidence type="ECO:0000256" key="4">
    <source>
        <dbReference type="ARBA" id="ARBA00022840"/>
    </source>
</evidence>
<sequence length="563" mass="63329">MSSSSSDNEDDSSESSDDESSLSSESESEHDEEHAPVESVPPKEPESPDNMAVDEDYLTKHQNVFSKFKRSAIEQPAEEAPEASDEDVQDIGPLPQPTLPRDYRLKITQSNHLDWLSKPIYSKPEHTWPFETFDLSDTMKSNLATGGFIDAFSVQVTVLEMMLKDTKENKLKPDSNGDILVNASTGSGKTLAYSIPIIESLCTRVVPRVRAIILVPTKPLVSQVKQTLLQLSKGTSLYVMNLRNDISIREEAEKLTGNPPDIIVSTPGRLVEHVTGNSIDLNSLRYLVIDEADRLLGQSFQNWSRVLVERLEAKQSSMVESWKLRVQKLVFSATLTTDAGKLAMLHFYKPRLVIVNDEEKLVNEMFSTPRTLSEFTLQFSSNKSSLKPLILAKFLMKSNKLSNVLVFTKSNEASIRLSKLLSLVFDGFGVSMVVEYLNSTNNSTMARKKLLMAFDSGQVNVLVVTDLIARGIDVLSITDVVNYDMPNSSREYVHRVGRTARANNDGRAYNFVFGKGEMRWMSRLLRDVSRSREVEMVEEMFLDEGDEEVYRKCLGELQNIVER</sequence>
<keyword evidence="5 7" id="KW-0694">RNA-binding</keyword>
<dbReference type="InterPro" id="IPR027417">
    <property type="entry name" value="P-loop_NTPase"/>
</dbReference>
<dbReference type="InterPro" id="IPR000629">
    <property type="entry name" value="RNA-helicase_DEAD-box_CS"/>
</dbReference>
<accession>G3B3E4</accession>
<feature type="compositionally biased region" description="Acidic residues" evidence="8">
    <location>
        <begin position="76"/>
        <end position="89"/>
    </location>
</feature>
<dbReference type="SMART" id="SM00490">
    <property type="entry name" value="HELICc"/>
    <property type="match status" value="1"/>
</dbReference>
<keyword evidence="4 6" id="KW-0067">ATP-binding</keyword>
<evidence type="ECO:0000313" key="11">
    <source>
        <dbReference type="EMBL" id="EGV64147.1"/>
    </source>
</evidence>
<proteinExistence type="inferred from homology"/>
<dbReference type="AlphaFoldDB" id="G3B3E4"/>
<dbReference type="PANTHER" id="PTHR24031">
    <property type="entry name" value="RNA HELICASE"/>
    <property type="match status" value="1"/>
</dbReference>
<name>G3B3E4_CANTC</name>
<evidence type="ECO:0000256" key="3">
    <source>
        <dbReference type="ARBA" id="ARBA00022806"/>
    </source>
</evidence>
<evidence type="ECO:0000256" key="8">
    <source>
        <dbReference type="SAM" id="MobiDB-lite"/>
    </source>
</evidence>
<evidence type="ECO:0000313" key="12">
    <source>
        <dbReference type="Proteomes" id="UP000000707"/>
    </source>
</evidence>
<evidence type="ECO:0000256" key="1">
    <source>
        <dbReference type="ARBA" id="ARBA00022741"/>
    </source>
</evidence>
<dbReference type="InterPro" id="IPR014001">
    <property type="entry name" value="Helicase_ATP-bd"/>
</dbReference>
<reference evidence="11 12" key="1">
    <citation type="journal article" date="2011" name="Proc. Natl. Acad. Sci. U.S.A.">
        <title>Comparative genomics of xylose-fermenting fungi for enhanced biofuel production.</title>
        <authorList>
            <person name="Wohlbach D.J."/>
            <person name="Kuo A."/>
            <person name="Sato T.K."/>
            <person name="Potts K.M."/>
            <person name="Salamov A.A."/>
            <person name="LaButti K.M."/>
            <person name="Sun H."/>
            <person name="Clum A."/>
            <person name="Pangilinan J.L."/>
            <person name="Lindquist E.A."/>
            <person name="Lucas S."/>
            <person name="Lapidus A."/>
            <person name="Jin M."/>
            <person name="Gunawan C."/>
            <person name="Balan V."/>
            <person name="Dale B.E."/>
            <person name="Jeffries T.W."/>
            <person name="Zinkel R."/>
            <person name="Barry K.W."/>
            <person name="Grigoriev I.V."/>
            <person name="Gasch A.P."/>
        </authorList>
    </citation>
    <scope>NUCLEOTIDE SEQUENCE [LARGE SCALE GENOMIC DNA]</scope>
    <source>
        <strain evidence="12">ATCC 10573 / BCRC 21748 / CBS 615 / JCM 9827 / NBRC 10315 / NRRL Y-1498 / VKM Y-70</strain>
    </source>
</reference>
<dbReference type="Proteomes" id="UP000000707">
    <property type="component" value="Unassembled WGS sequence"/>
</dbReference>
<evidence type="ECO:0000256" key="7">
    <source>
        <dbReference type="RuleBase" id="RU365068"/>
    </source>
</evidence>
<evidence type="ECO:0000256" key="2">
    <source>
        <dbReference type="ARBA" id="ARBA00022801"/>
    </source>
</evidence>
<dbReference type="Gene3D" id="3.40.50.300">
    <property type="entry name" value="P-loop containing nucleotide triphosphate hydrolases"/>
    <property type="match status" value="2"/>
</dbReference>
<feature type="region of interest" description="Disordered" evidence="8">
    <location>
        <begin position="73"/>
        <end position="102"/>
    </location>
</feature>
<gene>
    <name evidence="11" type="ORF">CANTEDRAFT_122357</name>
</gene>
<feature type="region of interest" description="Disordered" evidence="8">
    <location>
        <begin position="1"/>
        <end position="58"/>
    </location>
</feature>
<dbReference type="GeneID" id="18248897"/>
<keyword evidence="3 6" id="KW-0347">Helicase</keyword>
<keyword evidence="2 6" id="KW-0378">Hydrolase</keyword>
<dbReference type="EC" id="3.6.4.13" evidence="7"/>